<name>A0AAV9GC97_9PEZI</name>
<keyword evidence="5" id="KW-1185">Reference proteome</keyword>
<sequence length="453" mass="50042">MCTRLQMHMPLKAYDSDSPLAAPSGGTVVDDVHGHTYRRIVELCDDAKDGFESSPIHDAVLSLNNLTLDQALRHEPTLLNRRDGTGFTPLHWAVLRDDIDAISTLIAWKADVDCRDIEGNTPLHIACRSTRPSAVRLLLSAKCSISLPNDFGSTPLYMAAESLLPDSDIIVEMLLESGASPDDGGYFGHPLHIFMRQIFAYRDLSRAAHMIRKLELLVRAGTDINSRDDRLRAPAHWACRVAWACPYFGILRDAGADLSVVDANGQSILHWVARYGCAAIVDDMHMATPEAMSGLDPFRGDKSGRTPLELLTWARGATDTELEMQGAVRPTDSMICSMLLLLLDLPVVRDPSEFHKQMPSLILAAVRHGNAALFRALYARSLPVDILEVVDEQGRTLAEVMAWRRSVGEGLLLGVRKPTQEEEEAFLALMDVVMKGRDSVDGETEDEFFDAEN</sequence>
<dbReference type="SMART" id="SM00248">
    <property type="entry name" value="ANK"/>
    <property type="match status" value="6"/>
</dbReference>
<dbReference type="InterPro" id="IPR002110">
    <property type="entry name" value="Ankyrin_rpt"/>
</dbReference>
<dbReference type="EMBL" id="MU865972">
    <property type="protein sequence ID" value="KAK4444802.1"/>
    <property type="molecule type" value="Genomic_DNA"/>
</dbReference>
<dbReference type="Pfam" id="PF12796">
    <property type="entry name" value="Ank_2"/>
    <property type="match status" value="1"/>
</dbReference>
<evidence type="ECO:0000313" key="4">
    <source>
        <dbReference type="EMBL" id="KAK4444802.1"/>
    </source>
</evidence>
<evidence type="ECO:0000313" key="5">
    <source>
        <dbReference type="Proteomes" id="UP001321760"/>
    </source>
</evidence>
<comment type="caution">
    <text evidence="4">The sequence shown here is derived from an EMBL/GenBank/DDBJ whole genome shotgun (WGS) entry which is preliminary data.</text>
</comment>
<organism evidence="4 5">
    <name type="scientific">Podospora aff. communis PSN243</name>
    <dbReference type="NCBI Taxonomy" id="3040156"/>
    <lineage>
        <taxon>Eukaryota</taxon>
        <taxon>Fungi</taxon>
        <taxon>Dikarya</taxon>
        <taxon>Ascomycota</taxon>
        <taxon>Pezizomycotina</taxon>
        <taxon>Sordariomycetes</taxon>
        <taxon>Sordariomycetidae</taxon>
        <taxon>Sordariales</taxon>
        <taxon>Podosporaceae</taxon>
        <taxon>Podospora</taxon>
    </lineage>
</organism>
<evidence type="ECO:0000256" key="3">
    <source>
        <dbReference type="PROSITE-ProRule" id="PRU00023"/>
    </source>
</evidence>
<feature type="repeat" description="ANK" evidence="3">
    <location>
        <begin position="85"/>
        <end position="117"/>
    </location>
</feature>
<keyword evidence="2 3" id="KW-0040">ANK repeat</keyword>
<dbReference type="Gene3D" id="1.25.40.20">
    <property type="entry name" value="Ankyrin repeat-containing domain"/>
    <property type="match status" value="2"/>
</dbReference>
<dbReference type="PROSITE" id="PS50088">
    <property type="entry name" value="ANK_REPEAT"/>
    <property type="match status" value="3"/>
</dbReference>
<dbReference type="PANTHER" id="PTHR24198:SF165">
    <property type="entry name" value="ANKYRIN REPEAT-CONTAINING PROTEIN-RELATED"/>
    <property type="match status" value="1"/>
</dbReference>
<keyword evidence="1" id="KW-0677">Repeat</keyword>
<evidence type="ECO:0000256" key="2">
    <source>
        <dbReference type="ARBA" id="ARBA00023043"/>
    </source>
</evidence>
<dbReference type="AlphaFoldDB" id="A0AAV9GC97"/>
<dbReference type="Proteomes" id="UP001321760">
    <property type="component" value="Unassembled WGS sequence"/>
</dbReference>
<proteinExistence type="predicted"/>
<evidence type="ECO:0000256" key="1">
    <source>
        <dbReference type="ARBA" id="ARBA00022737"/>
    </source>
</evidence>
<dbReference type="SUPFAM" id="SSF48403">
    <property type="entry name" value="Ankyrin repeat"/>
    <property type="match status" value="1"/>
</dbReference>
<protein>
    <submittedName>
        <fullName evidence="4">Ankyrin repeat-containing domain protein</fullName>
    </submittedName>
</protein>
<reference evidence="4" key="2">
    <citation type="submission" date="2023-05" db="EMBL/GenBank/DDBJ databases">
        <authorList>
            <consortium name="Lawrence Berkeley National Laboratory"/>
            <person name="Steindorff A."/>
            <person name="Hensen N."/>
            <person name="Bonometti L."/>
            <person name="Westerberg I."/>
            <person name="Brannstrom I.O."/>
            <person name="Guillou S."/>
            <person name="Cros-Aarteil S."/>
            <person name="Calhoun S."/>
            <person name="Haridas S."/>
            <person name="Kuo A."/>
            <person name="Mondo S."/>
            <person name="Pangilinan J."/>
            <person name="Riley R."/>
            <person name="Labutti K."/>
            <person name="Andreopoulos B."/>
            <person name="Lipzen A."/>
            <person name="Chen C."/>
            <person name="Yanf M."/>
            <person name="Daum C."/>
            <person name="Ng V."/>
            <person name="Clum A."/>
            <person name="Ohm R."/>
            <person name="Martin F."/>
            <person name="Silar P."/>
            <person name="Natvig D."/>
            <person name="Lalanne C."/>
            <person name="Gautier V."/>
            <person name="Ament-Velasquez S.L."/>
            <person name="Kruys A."/>
            <person name="Hutchinson M.I."/>
            <person name="Powell A.J."/>
            <person name="Barry K."/>
            <person name="Miller A.N."/>
            <person name="Grigoriev I.V."/>
            <person name="Debuchy R."/>
            <person name="Gladieux P."/>
            <person name="Thoren M.H."/>
            <person name="Johannesson H."/>
        </authorList>
    </citation>
    <scope>NUCLEOTIDE SEQUENCE</scope>
    <source>
        <strain evidence="4">PSN243</strain>
    </source>
</reference>
<reference evidence="4" key="1">
    <citation type="journal article" date="2023" name="Mol. Phylogenet. Evol.">
        <title>Genome-scale phylogeny and comparative genomics of the fungal order Sordariales.</title>
        <authorList>
            <person name="Hensen N."/>
            <person name="Bonometti L."/>
            <person name="Westerberg I."/>
            <person name="Brannstrom I.O."/>
            <person name="Guillou S."/>
            <person name="Cros-Aarteil S."/>
            <person name="Calhoun S."/>
            <person name="Haridas S."/>
            <person name="Kuo A."/>
            <person name="Mondo S."/>
            <person name="Pangilinan J."/>
            <person name="Riley R."/>
            <person name="LaButti K."/>
            <person name="Andreopoulos B."/>
            <person name="Lipzen A."/>
            <person name="Chen C."/>
            <person name="Yan M."/>
            <person name="Daum C."/>
            <person name="Ng V."/>
            <person name="Clum A."/>
            <person name="Steindorff A."/>
            <person name="Ohm R.A."/>
            <person name="Martin F."/>
            <person name="Silar P."/>
            <person name="Natvig D.O."/>
            <person name="Lalanne C."/>
            <person name="Gautier V."/>
            <person name="Ament-Velasquez S.L."/>
            <person name="Kruys A."/>
            <person name="Hutchinson M.I."/>
            <person name="Powell A.J."/>
            <person name="Barry K."/>
            <person name="Miller A.N."/>
            <person name="Grigoriev I.V."/>
            <person name="Debuchy R."/>
            <person name="Gladieux P."/>
            <person name="Hiltunen Thoren M."/>
            <person name="Johannesson H."/>
        </authorList>
    </citation>
    <scope>NUCLEOTIDE SEQUENCE</scope>
    <source>
        <strain evidence="4">PSN243</strain>
    </source>
</reference>
<gene>
    <name evidence="4" type="ORF">QBC34DRAFT_178684</name>
</gene>
<dbReference type="PANTHER" id="PTHR24198">
    <property type="entry name" value="ANKYRIN REPEAT AND PROTEIN KINASE DOMAIN-CONTAINING PROTEIN"/>
    <property type="match status" value="1"/>
</dbReference>
<feature type="repeat" description="ANK" evidence="3">
    <location>
        <begin position="118"/>
        <end position="150"/>
    </location>
</feature>
<accession>A0AAV9GC97</accession>
<dbReference type="InterPro" id="IPR036770">
    <property type="entry name" value="Ankyrin_rpt-contain_sf"/>
</dbReference>
<dbReference type="PROSITE" id="PS50297">
    <property type="entry name" value="ANK_REP_REGION"/>
    <property type="match status" value="3"/>
</dbReference>
<feature type="repeat" description="ANK" evidence="3">
    <location>
        <begin position="151"/>
        <end position="182"/>
    </location>
</feature>